<dbReference type="PRINTS" id="PR00164">
    <property type="entry name" value="ABC2TRNSPORT"/>
</dbReference>
<dbReference type="EMBL" id="PFPR01000039">
    <property type="protein sequence ID" value="PJA01640.1"/>
    <property type="molecule type" value="Genomic_DNA"/>
</dbReference>
<keyword evidence="4 9" id="KW-1003">Cell membrane</keyword>
<evidence type="ECO:0000256" key="7">
    <source>
        <dbReference type="ARBA" id="ARBA00022989"/>
    </source>
</evidence>
<comment type="similarity">
    <text evidence="2 9">Belongs to the ABC-2 integral membrane protein family.</text>
</comment>
<feature type="domain" description="ABC transmembrane type-2" evidence="10">
    <location>
        <begin position="33"/>
        <end position="253"/>
    </location>
</feature>
<dbReference type="InterPro" id="IPR013525">
    <property type="entry name" value="ABC2_TM"/>
</dbReference>
<comment type="caution">
    <text evidence="11">The sequence shown here is derived from an EMBL/GenBank/DDBJ whole genome shotgun (WGS) entry which is preliminary data.</text>
</comment>
<dbReference type="GO" id="GO:0015920">
    <property type="term" value="P:lipopolysaccharide transport"/>
    <property type="evidence" value="ECO:0007669"/>
    <property type="project" value="TreeGrafter"/>
</dbReference>
<dbReference type="InterPro" id="IPR047817">
    <property type="entry name" value="ABC2_TM_bact-type"/>
</dbReference>
<evidence type="ECO:0000256" key="6">
    <source>
        <dbReference type="ARBA" id="ARBA00022692"/>
    </source>
</evidence>
<comment type="subcellular location">
    <subcellularLocation>
        <location evidence="1">Cell inner membrane</location>
        <topology evidence="1">Multi-pass membrane protein</topology>
    </subcellularLocation>
    <subcellularLocation>
        <location evidence="9">Cell membrane</location>
        <topology evidence="9">Multi-pass membrane protein</topology>
    </subcellularLocation>
</comment>
<feature type="transmembrane region" description="Helical" evidence="9">
    <location>
        <begin position="35"/>
        <end position="60"/>
    </location>
</feature>
<protein>
    <recommendedName>
        <fullName evidence="9">Transport permease protein</fullName>
    </recommendedName>
</protein>
<feature type="transmembrane region" description="Helical" evidence="9">
    <location>
        <begin position="66"/>
        <end position="87"/>
    </location>
</feature>
<evidence type="ECO:0000256" key="4">
    <source>
        <dbReference type="ARBA" id="ARBA00022475"/>
    </source>
</evidence>
<dbReference type="PANTHER" id="PTHR30413:SF8">
    <property type="entry name" value="TRANSPORT PERMEASE PROTEIN"/>
    <property type="match status" value="1"/>
</dbReference>
<keyword evidence="5" id="KW-0997">Cell inner membrane</keyword>
<evidence type="ECO:0000256" key="5">
    <source>
        <dbReference type="ARBA" id="ARBA00022519"/>
    </source>
</evidence>
<dbReference type="PANTHER" id="PTHR30413">
    <property type="entry name" value="INNER MEMBRANE TRANSPORT PERMEASE"/>
    <property type="match status" value="1"/>
</dbReference>
<keyword evidence="6 9" id="KW-0812">Transmembrane</keyword>
<feature type="transmembrane region" description="Helical" evidence="9">
    <location>
        <begin position="179"/>
        <end position="197"/>
    </location>
</feature>
<evidence type="ECO:0000256" key="9">
    <source>
        <dbReference type="RuleBase" id="RU361157"/>
    </source>
</evidence>
<dbReference type="PROSITE" id="PS51012">
    <property type="entry name" value="ABC_TM2"/>
    <property type="match status" value="1"/>
</dbReference>
<evidence type="ECO:0000256" key="8">
    <source>
        <dbReference type="ARBA" id="ARBA00023136"/>
    </source>
</evidence>
<evidence type="ECO:0000256" key="1">
    <source>
        <dbReference type="ARBA" id="ARBA00004429"/>
    </source>
</evidence>
<evidence type="ECO:0000313" key="12">
    <source>
        <dbReference type="Proteomes" id="UP000229364"/>
    </source>
</evidence>
<proteinExistence type="inferred from homology"/>
<dbReference type="Pfam" id="PF01061">
    <property type="entry name" value="ABC2_membrane"/>
    <property type="match status" value="1"/>
</dbReference>
<evidence type="ECO:0000256" key="3">
    <source>
        <dbReference type="ARBA" id="ARBA00022448"/>
    </source>
</evidence>
<feature type="transmembrane region" description="Helical" evidence="9">
    <location>
        <begin position="140"/>
        <end position="167"/>
    </location>
</feature>
<keyword evidence="7 9" id="KW-1133">Transmembrane helix</keyword>
<keyword evidence="3 9" id="KW-0813">Transport</keyword>
<name>A0A2M7VII4_9BACT</name>
<evidence type="ECO:0000256" key="2">
    <source>
        <dbReference type="ARBA" id="ARBA00007783"/>
    </source>
</evidence>
<evidence type="ECO:0000313" key="11">
    <source>
        <dbReference type="EMBL" id="PJA01640.1"/>
    </source>
</evidence>
<evidence type="ECO:0000259" key="10">
    <source>
        <dbReference type="PROSITE" id="PS51012"/>
    </source>
</evidence>
<accession>A0A2M7VII4</accession>
<organism evidence="11 12">
    <name type="scientific">bacterium (Candidatus Gribaldobacteria) CG_4_10_14_0_2_um_filter_41_16</name>
    <dbReference type="NCBI Taxonomy" id="2014265"/>
    <lineage>
        <taxon>Bacteria</taxon>
        <taxon>Candidatus Gribaldobacteria</taxon>
    </lineage>
</organism>
<keyword evidence="8 9" id="KW-0472">Membrane</keyword>
<dbReference type="Proteomes" id="UP000229364">
    <property type="component" value="Unassembled WGS sequence"/>
</dbReference>
<reference evidence="12" key="1">
    <citation type="submission" date="2017-09" db="EMBL/GenBank/DDBJ databases">
        <title>Depth-based differentiation of microbial function through sediment-hosted aquifers and enrichment of novel symbionts in the deep terrestrial subsurface.</title>
        <authorList>
            <person name="Probst A.J."/>
            <person name="Ladd B."/>
            <person name="Jarett J.K."/>
            <person name="Geller-Mcgrath D.E."/>
            <person name="Sieber C.M.K."/>
            <person name="Emerson J.B."/>
            <person name="Anantharaman K."/>
            <person name="Thomas B.C."/>
            <person name="Malmstrom R."/>
            <person name="Stieglmeier M."/>
            <person name="Klingl A."/>
            <person name="Woyke T."/>
            <person name="Ryan C.M."/>
            <person name="Banfield J.F."/>
        </authorList>
    </citation>
    <scope>NUCLEOTIDE SEQUENCE [LARGE SCALE GENOMIC DNA]</scope>
</reference>
<dbReference type="GO" id="GO:0140359">
    <property type="term" value="F:ABC-type transporter activity"/>
    <property type="evidence" value="ECO:0007669"/>
    <property type="project" value="InterPro"/>
</dbReference>
<sequence length="261" mass="30452">MLLKHKQSLRHYWELMRELAVNDFKLKYNSSALGYVWSLLRPLALFLVLYLVFSVFLRIGGGQTNYQFYLLLGIICWTFFADTTLVAMQSIVNKGGLVKKVYVPKMIIVVAASLTSLMTFFLNLAVFFIFVFIFRAPLNWHLIFFPLYILELYIFSLGLSLILSALYVSLRDLSHIWEIILQVLFYVTPIIYPLNIIPEKYHQIIFLNPLAQIIQSMRFASVNQWATISSFSVYAFLITGLVFVLGVYIFRRRSPYFSEKI</sequence>
<feature type="transmembrane region" description="Helical" evidence="9">
    <location>
        <begin position="231"/>
        <end position="250"/>
    </location>
</feature>
<feature type="transmembrane region" description="Helical" evidence="9">
    <location>
        <begin position="107"/>
        <end position="134"/>
    </location>
</feature>
<dbReference type="InterPro" id="IPR000412">
    <property type="entry name" value="ABC_2_transport"/>
</dbReference>
<dbReference type="AlphaFoldDB" id="A0A2M7VII4"/>
<dbReference type="GO" id="GO:0043190">
    <property type="term" value="C:ATP-binding cassette (ABC) transporter complex"/>
    <property type="evidence" value="ECO:0007669"/>
    <property type="project" value="InterPro"/>
</dbReference>
<gene>
    <name evidence="11" type="ORF">COX74_01680</name>
</gene>